<keyword evidence="8 9" id="KW-0460">Magnesium</keyword>
<dbReference type="EC" id="6.1.1.6" evidence="8"/>
<dbReference type="GO" id="GO:0000287">
    <property type="term" value="F:magnesium ion binding"/>
    <property type="evidence" value="ECO:0007669"/>
    <property type="project" value="UniProtKB-UniRule"/>
</dbReference>
<evidence type="ECO:0000256" key="1">
    <source>
        <dbReference type="ARBA" id="ARBA00008226"/>
    </source>
</evidence>
<dbReference type="GO" id="GO:0006430">
    <property type="term" value="P:lysyl-tRNA aminoacylation"/>
    <property type="evidence" value="ECO:0007669"/>
    <property type="project" value="UniProtKB-UniRule"/>
</dbReference>
<keyword evidence="2 8" id="KW-0436">Ligase</keyword>
<dbReference type="SUPFAM" id="SSF55681">
    <property type="entry name" value="Class II aaRS and biotin synthetases"/>
    <property type="match status" value="1"/>
</dbReference>
<dbReference type="InterPro" id="IPR012340">
    <property type="entry name" value="NA-bd_OB-fold"/>
</dbReference>
<keyword evidence="5 8" id="KW-0067">ATP-binding</keyword>
<evidence type="ECO:0000256" key="6">
    <source>
        <dbReference type="ARBA" id="ARBA00023146"/>
    </source>
</evidence>
<accession>A0A7U6GFH5</accession>
<evidence type="ECO:0000256" key="5">
    <source>
        <dbReference type="ARBA" id="ARBA00022840"/>
    </source>
</evidence>
<keyword evidence="8" id="KW-0963">Cytoplasm</keyword>
<comment type="catalytic activity">
    <reaction evidence="7 8 9">
        <text>tRNA(Lys) + L-lysine + ATP = L-lysyl-tRNA(Lys) + AMP + diphosphate</text>
        <dbReference type="Rhea" id="RHEA:20792"/>
        <dbReference type="Rhea" id="RHEA-COMP:9696"/>
        <dbReference type="Rhea" id="RHEA-COMP:9697"/>
        <dbReference type="ChEBI" id="CHEBI:30616"/>
        <dbReference type="ChEBI" id="CHEBI:32551"/>
        <dbReference type="ChEBI" id="CHEBI:33019"/>
        <dbReference type="ChEBI" id="CHEBI:78442"/>
        <dbReference type="ChEBI" id="CHEBI:78529"/>
        <dbReference type="ChEBI" id="CHEBI:456215"/>
        <dbReference type="EC" id="6.1.1.6"/>
    </reaction>
</comment>
<evidence type="ECO:0000256" key="9">
    <source>
        <dbReference type="RuleBase" id="RU000336"/>
    </source>
</evidence>
<dbReference type="PROSITE" id="PS50862">
    <property type="entry name" value="AA_TRNA_LIGASE_II"/>
    <property type="match status" value="1"/>
</dbReference>
<evidence type="ECO:0000256" key="3">
    <source>
        <dbReference type="ARBA" id="ARBA00022723"/>
    </source>
</evidence>
<organism evidence="11 12">
    <name type="scientific">Caldisericum exile (strain DSM 21853 / NBRC 104410 / AZM16c01)</name>
    <dbReference type="NCBI Taxonomy" id="511051"/>
    <lineage>
        <taxon>Bacteria</taxon>
        <taxon>Pseudomonadati</taxon>
        <taxon>Caldisericota/Cryosericota group</taxon>
        <taxon>Caldisericota</taxon>
        <taxon>Caldisericia</taxon>
        <taxon>Caldisericales</taxon>
        <taxon>Caldisericaceae</taxon>
        <taxon>Caldisericum</taxon>
    </lineage>
</organism>
<dbReference type="Gene3D" id="3.30.930.10">
    <property type="entry name" value="Bira Bifunctional Protein, Domain 2"/>
    <property type="match status" value="1"/>
</dbReference>
<dbReference type="AlphaFoldDB" id="A0A7U6GFH5"/>
<keyword evidence="6 8" id="KW-0030">Aminoacyl-tRNA synthetase</keyword>
<dbReference type="Gene3D" id="2.40.50.140">
    <property type="entry name" value="Nucleic acid-binding proteins"/>
    <property type="match status" value="1"/>
</dbReference>
<dbReference type="GO" id="GO:0005524">
    <property type="term" value="F:ATP binding"/>
    <property type="evidence" value="ECO:0007669"/>
    <property type="project" value="UniProtKB-UniRule"/>
</dbReference>
<reference evidence="11 12" key="1">
    <citation type="submission" date="2011-01" db="EMBL/GenBank/DDBJ databases">
        <title>Whole genome sequence of Caldisericum exile AZM16c01.</title>
        <authorList>
            <person name="Narita-Yamada S."/>
            <person name="Kawakoshi A."/>
            <person name="Nakamura S."/>
            <person name="Sasagawa M."/>
            <person name="Fukada J."/>
            <person name="Sekine M."/>
            <person name="Kato Y."/>
            <person name="Fukai R."/>
            <person name="Sasaki K."/>
            <person name="Hanamaki A."/>
            <person name="Narita H."/>
            <person name="Konno Y."/>
            <person name="Mori K."/>
            <person name="Yamazaki S."/>
            <person name="Suzuki K."/>
            <person name="Fujita N."/>
        </authorList>
    </citation>
    <scope>NUCLEOTIDE SEQUENCE [LARGE SCALE GENOMIC DNA]</scope>
    <source>
        <strain evidence="12">DSM 21853 / NBRC 104410 / AZM16c01</strain>
    </source>
</reference>
<feature type="domain" description="Aminoacyl-transfer RNA synthetases class-II family profile" evidence="10">
    <location>
        <begin position="172"/>
        <end position="483"/>
    </location>
</feature>
<dbReference type="InterPro" id="IPR002313">
    <property type="entry name" value="Lys-tRNA-ligase_II"/>
</dbReference>
<dbReference type="PANTHER" id="PTHR42918">
    <property type="entry name" value="LYSYL-TRNA SYNTHETASE"/>
    <property type="match status" value="1"/>
</dbReference>
<protein>
    <recommendedName>
        <fullName evidence="8">Lysine--tRNA ligase</fullName>
        <ecNumber evidence="8">6.1.1.6</ecNumber>
    </recommendedName>
    <alternativeName>
        <fullName evidence="8">Lysyl-tRNA synthetase</fullName>
        <shortName evidence="8">LysRS</shortName>
    </alternativeName>
</protein>
<comment type="subcellular location">
    <subcellularLocation>
        <location evidence="8">Cytoplasm</location>
    </subcellularLocation>
</comment>
<dbReference type="InterPro" id="IPR044136">
    <property type="entry name" value="Lys-tRNA-ligase_II_N"/>
</dbReference>
<dbReference type="NCBIfam" id="NF001756">
    <property type="entry name" value="PRK00484.1"/>
    <property type="match status" value="1"/>
</dbReference>
<name>A0A7U6GFH5_CALEA</name>
<comment type="subunit">
    <text evidence="8">Homodimer.</text>
</comment>
<dbReference type="CDD" id="cd00775">
    <property type="entry name" value="LysRS_core"/>
    <property type="match status" value="1"/>
</dbReference>
<dbReference type="Pfam" id="PF00152">
    <property type="entry name" value="tRNA-synt_2"/>
    <property type="match status" value="1"/>
</dbReference>
<dbReference type="OrthoDB" id="9802326at2"/>
<feature type="binding site" evidence="8">
    <location>
        <position position="406"/>
    </location>
    <ligand>
        <name>Mg(2+)</name>
        <dbReference type="ChEBI" id="CHEBI:18420"/>
        <label>1</label>
    </ligand>
</feature>
<dbReference type="Proteomes" id="UP000004793">
    <property type="component" value="Chromosome"/>
</dbReference>
<evidence type="ECO:0000256" key="4">
    <source>
        <dbReference type="ARBA" id="ARBA00022741"/>
    </source>
</evidence>
<evidence type="ECO:0000313" key="11">
    <source>
        <dbReference type="EMBL" id="BAL81372.1"/>
    </source>
</evidence>
<dbReference type="KEGG" id="cex:CSE_12460"/>
<proteinExistence type="inferred from homology"/>
<feature type="binding site" evidence="8">
    <location>
        <position position="399"/>
    </location>
    <ligand>
        <name>Mg(2+)</name>
        <dbReference type="ChEBI" id="CHEBI:18420"/>
        <label>1</label>
    </ligand>
</feature>
<dbReference type="GO" id="GO:0005829">
    <property type="term" value="C:cytosol"/>
    <property type="evidence" value="ECO:0007669"/>
    <property type="project" value="TreeGrafter"/>
</dbReference>
<keyword evidence="12" id="KW-1185">Reference proteome</keyword>
<dbReference type="Pfam" id="PF01336">
    <property type="entry name" value="tRNA_anti-codon"/>
    <property type="match status" value="1"/>
</dbReference>
<comment type="cofactor">
    <cofactor evidence="8 9">
        <name>Mg(2+)</name>
        <dbReference type="ChEBI" id="CHEBI:18420"/>
    </cofactor>
    <text evidence="8 9">Binds 3 Mg(2+) ions per subunit.</text>
</comment>
<dbReference type="InterPro" id="IPR018149">
    <property type="entry name" value="Lys-tRNA-synth_II_C"/>
</dbReference>
<dbReference type="SUPFAM" id="SSF50249">
    <property type="entry name" value="Nucleic acid-binding proteins"/>
    <property type="match status" value="1"/>
</dbReference>
<evidence type="ECO:0000313" key="12">
    <source>
        <dbReference type="Proteomes" id="UP000004793"/>
    </source>
</evidence>
<sequence>MELPNLNEVERKRAELVQILKASGVDPYGRRFITSFNNKYLKDHFDELIDKVIEARGRIMAIRGHGKASFVVLRDFSSDIQLYFRLDNLGEEKYNFFKKAIDIGDFIGVKGKLFKTHTGEITIEVTDFELLTKAIKVLPEKYHGLKDTELRYRRRYLDLIANRDVLETFVKRSKIIQKIREVFDKSGFIEVETPMLQPIAGGASARPFKTYYNALDQEMYLRIAPELYLKRLIVGGFEKVYEINRNFRNEGISTKHNPEFTMLEAYWAYADYTDVMNFVENLLYEVALSVNGTPKVTFLGHEIDFTPPFRRIKFEEALNEYAGVTLEELRDLSNAQSILNRLDIKMDKPLTVGNLINEVFDKKVEEHLIQPTFVYEFPIEISPLAKRTSYDPHMVDRFELFIGGLELANAFSELNDPQDQYERFYEQMEAKKKGDVEAQEMDMDYIEAMEYGLPPTGGLGIGIDRLVMILTGKDSIREVILFPQLKKKEVNEKEEE</sequence>
<dbReference type="PANTHER" id="PTHR42918:SF15">
    <property type="entry name" value="LYSINE--TRNA LIGASE, CHLOROPLASTIC_MITOCHONDRIAL"/>
    <property type="match status" value="1"/>
</dbReference>
<dbReference type="InterPro" id="IPR004364">
    <property type="entry name" value="Aa-tRNA-synt_II"/>
</dbReference>
<comment type="similarity">
    <text evidence="1 8">Belongs to the class-II aminoacyl-tRNA synthetase family.</text>
</comment>
<dbReference type="RefSeq" id="WP_014453768.1">
    <property type="nucleotide sequence ID" value="NC_017096.1"/>
</dbReference>
<keyword evidence="8" id="KW-0648">Protein biosynthesis</keyword>
<dbReference type="PRINTS" id="PR00982">
    <property type="entry name" value="TRNASYNTHLYS"/>
</dbReference>
<keyword evidence="4 8" id="KW-0547">Nucleotide-binding</keyword>
<gene>
    <name evidence="8 11" type="primary">lysS</name>
    <name evidence="11" type="ordered locus">CSE_12460</name>
</gene>
<dbReference type="CDD" id="cd04322">
    <property type="entry name" value="LysRS_N"/>
    <property type="match status" value="1"/>
</dbReference>
<dbReference type="InterPro" id="IPR006195">
    <property type="entry name" value="aa-tRNA-synth_II"/>
</dbReference>
<dbReference type="InterPro" id="IPR045864">
    <property type="entry name" value="aa-tRNA-synth_II/BPL/LPL"/>
</dbReference>
<dbReference type="NCBIfam" id="TIGR00499">
    <property type="entry name" value="lysS_bact"/>
    <property type="match status" value="1"/>
</dbReference>
<evidence type="ECO:0000259" key="10">
    <source>
        <dbReference type="PROSITE" id="PS50862"/>
    </source>
</evidence>
<evidence type="ECO:0000256" key="2">
    <source>
        <dbReference type="ARBA" id="ARBA00022598"/>
    </source>
</evidence>
<evidence type="ECO:0000256" key="7">
    <source>
        <dbReference type="ARBA" id="ARBA00048573"/>
    </source>
</evidence>
<dbReference type="GO" id="GO:0000049">
    <property type="term" value="F:tRNA binding"/>
    <property type="evidence" value="ECO:0007669"/>
    <property type="project" value="TreeGrafter"/>
</dbReference>
<dbReference type="GO" id="GO:0004824">
    <property type="term" value="F:lysine-tRNA ligase activity"/>
    <property type="evidence" value="ECO:0007669"/>
    <property type="project" value="UniProtKB-UniRule"/>
</dbReference>
<dbReference type="EMBL" id="AP012051">
    <property type="protein sequence ID" value="BAL81372.1"/>
    <property type="molecule type" value="Genomic_DNA"/>
</dbReference>
<dbReference type="HAMAP" id="MF_00252">
    <property type="entry name" value="Lys_tRNA_synth_class2"/>
    <property type="match status" value="1"/>
</dbReference>
<evidence type="ECO:0000256" key="8">
    <source>
        <dbReference type="HAMAP-Rule" id="MF_00252"/>
    </source>
</evidence>
<keyword evidence="3 8" id="KW-0479">Metal-binding</keyword>
<feature type="binding site" evidence="8">
    <location>
        <position position="406"/>
    </location>
    <ligand>
        <name>Mg(2+)</name>
        <dbReference type="ChEBI" id="CHEBI:18420"/>
        <label>2</label>
    </ligand>
</feature>
<dbReference type="InterPro" id="IPR004365">
    <property type="entry name" value="NA-bd_OB_tRNA"/>
</dbReference>